<reference evidence="5" key="1">
    <citation type="submission" date="2020-11" db="EMBL/GenBank/DDBJ databases">
        <title>Carbohydrate-dependent, anaerobic sulfur respiration: A novel catabolism in halophilic archaea.</title>
        <authorList>
            <person name="Sorokin D.Y."/>
            <person name="Messina E."/>
            <person name="Smedile F."/>
            <person name="La Cono V."/>
            <person name="Hallsworth J.E."/>
            <person name="Yakimov M.M."/>
        </authorList>
    </citation>
    <scope>NUCLEOTIDE SEQUENCE</scope>
    <source>
        <strain evidence="5">AArc-S</strain>
    </source>
</reference>
<dbReference type="EMBL" id="CP064786">
    <property type="protein sequence ID" value="QSG03665.1"/>
    <property type="molecule type" value="Genomic_DNA"/>
</dbReference>
<protein>
    <submittedName>
        <fullName evidence="5">Transcriptional regulator, contains HTH domain</fullName>
    </submittedName>
</protein>
<evidence type="ECO:0000259" key="4">
    <source>
        <dbReference type="Pfam" id="PF15915"/>
    </source>
</evidence>
<dbReference type="KEGG" id="hara:AArcS_2469"/>
<accession>A0A897MZ68</accession>
<dbReference type="GeneID" id="70685849"/>
<gene>
    <name evidence="5" type="ORF">AArcS_2469</name>
</gene>
<dbReference type="InterPro" id="IPR007050">
    <property type="entry name" value="HTH_bacterioopsin"/>
</dbReference>
<keyword evidence="2" id="KW-0804">Transcription</keyword>
<keyword evidence="6" id="KW-1185">Reference proteome</keyword>
<dbReference type="InterPro" id="IPR031803">
    <property type="entry name" value="BAT_GAF/HTH-assoc"/>
</dbReference>
<dbReference type="RefSeq" id="WP_238477711.1">
    <property type="nucleotide sequence ID" value="NZ_CP064786.1"/>
</dbReference>
<dbReference type="PANTHER" id="PTHR34236:SF1">
    <property type="entry name" value="DIMETHYL SULFOXIDE REDUCTASE TRANSCRIPTIONAL ACTIVATOR"/>
    <property type="match status" value="1"/>
</dbReference>
<sequence length="213" mass="23768">MIVEFSFDVSTLQSALTESPGMTVEMDHMTSTDTVALRKFFWARGGNFEAFESGLEDDPTVRDPKRITEAPDSRYYRVIYPDHLPGVDAYRAVVELDGMVLDARTDGDGWTGRIRYPDRDALNEWCERCEGAGITVDIEAIYDQERQPPEHSYGLTPGQREALVTAAESGYFSIPRETSLAGVGEELGVSSQSASERLRRGMITLIENTLDED</sequence>
<feature type="domain" description="HTH bat-type" evidence="3">
    <location>
        <begin position="155"/>
        <end position="206"/>
    </location>
</feature>
<dbReference type="AlphaFoldDB" id="A0A897MZ68"/>
<dbReference type="PANTHER" id="PTHR34236">
    <property type="entry name" value="DIMETHYL SULFOXIDE REDUCTASE TRANSCRIPTIONAL ACTIVATOR"/>
    <property type="match status" value="1"/>
</dbReference>
<dbReference type="Pfam" id="PF15915">
    <property type="entry name" value="BAT"/>
    <property type="match status" value="1"/>
</dbReference>
<evidence type="ECO:0000313" key="6">
    <source>
        <dbReference type="Proteomes" id="UP000663586"/>
    </source>
</evidence>
<organism evidence="5 6">
    <name type="scientific">Natranaeroarchaeum sulfidigenes</name>
    <dbReference type="NCBI Taxonomy" id="2784880"/>
    <lineage>
        <taxon>Archaea</taxon>
        <taxon>Methanobacteriati</taxon>
        <taxon>Methanobacteriota</taxon>
        <taxon>Stenosarchaea group</taxon>
        <taxon>Halobacteria</taxon>
        <taxon>Halobacteriales</taxon>
        <taxon>Natronoarchaeaceae</taxon>
        <taxon>Natranaeroarchaeum</taxon>
    </lineage>
</organism>
<keyword evidence="1" id="KW-0805">Transcription regulation</keyword>
<evidence type="ECO:0000313" key="5">
    <source>
        <dbReference type="EMBL" id="QSG03665.1"/>
    </source>
</evidence>
<feature type="domain" description="Bacterioopsin transcriptional activator GAF and HTH associated" evidence="4">
    <location>
        <begin position="3"/>
        <end position="148"/>
    </location>
</feature>
<proteinExistence type="predicted"/>
<evidence type="ECO:0000256" key="1">
    <source>
        <dbReference type="ARBA" id="ARBA00023015"/>
    </source>
</evidence>
<evidence type="ECO:0000259" key="3">
    <source>
        <dbReference type="Pfam" id="PF04967"/>
    </source>
</evidence>
<dbReference type="Proteomes" id="UP000663586">
    <property type="component" value="Chromosome"/>
</dbReference>
<name>A0A897MZ68_9EURY</name>
<dbReference type="Pfam" id="PF04967">
    <property type="entry name" value="HTH_10"/>
    <property type="match status" value="1"/>
</dbReference>
<evidence type="ECO:0000256" key="2">
    <source>
        <dbReference type="ARBA" id="ARBA00023163"/>
    </source>
</evidence>